<evidence type="ECO:0000313" key="2">
    <source>
        <dbReference type="Proteomes" id="UP000886595"/>
    </source>
</evidence>
<dbReference type="Proteomes" id="UP000886595">
    <property type="component" value="Unassembled WGS sequence"/>
</dbReference>
<keyword evidence="2" id="KW-1185">Reference proteome</keyword>
<comment type="caution">
    <text evidence="1">The sequence shown here is derived from an EMBL/GenBank/DDBJ whole genome shotgun (WGS) entry which is preliminary data.</text>
</comment>
<gene>
    <name evidence="1" type="ORF">Bca52824_040889</name>
</gene>
<reference evidence="1 2" key="1">
    <citation type="submission" date="2020-02" db="EMBL/GenBank/DDBJ databases">
        <authorList>
            <person name="Ma Q."/>
            <person name="Huang Y."/>
            <person name="Song X."/>
            <person name="Pei D."/>
        </authorList>
    </citation>
    <scope>NUCLEOTIDE SEQUENCE [LARGE SCALE GENOMIC DNA]</scope>
    <source>
        <strain evidence="1">Sxm20200214</strain>
        <tissue evidence="1">Leaf</tissue>
    </source>
</reference>
<accession>A0A8X7RW92</accession>
<sequence length="96" mass="11008">MQNPDFLQQLMEHKDKKDCDVNVGGGSSSRFVDMKQDIYGDMTEFDMSELDGLAMDIEGLGGQFTGKKSWMWIKENKKGSKTRTMRVMVKIFGRFV</sequence>
<organism evidence="1 2">
    <name type="scientific">Brassica carinata</name>
    <name type="common">Ethiopian mustard</name>
    <name type="synonym">Abyssinian cabbage</name>
    <dbReference type="NCBI Taxonomy" id="52824"/>
    <lineage>
        <taxon>Eukaryota</taxon>
        <taxon>Viridiplantae</taxon>
        <taxon>Streptophyta</taxon>
        <taxon>Embryophyta</taxon>
        <taxon>Tracheophyta</taxon>
        <taxon>Spermatophyta</taxon>
        <taxon>Magnoliopsida</taxon>
        <taxon>eudicotyledons</taxon>
        <taxon>Gunneridae</taxon>
        <taxon>Pentapetalae</taxon>
        <taxon>rosids</taxon>
        <taxon>malvids</taxon>
        <taxon>Brassicales</taxon>
        <taxon>Brassicaceae</taxon>
        <taxon>Brassiceae</taxon>
        <taxon>Brassica</taxon>
    </lineage>
</organism>
<dbReference type="AlphaFoldDB" id="A0A8X7RW92"/>
<protein>
    <submittedName>
        <fullName evidence="1">Uncharacterized protein</fullName>
    </submittedName>
</protein>
<evidence type="ECO:0000313" key="1">
    <source>
        <dbReference type="EMBL" id="KAG2294220.1"/>
    </source>
</evidence>
<name>A0A8X7RW92_BRACI</name>
<proteinExistence type="predicted"/>
<dbReference type="EMBL" id="JAAMPC010000009">
    <property type="protein sequence ID" value="KAG2294220.1"/>
    <property type="molecule type" value="Genomic_DNA"/>
</dbReference>